<protein>
    <submittedName>
        <fullName evidence="7">Rho GTPase activating protein 32a</fullName>
    </submittedName>
</protein>
<dbReference type="Pfam" id="PF00620">
    <property type="entry name" value="RhoGAP"/>
    <property type="match status" value="1"/>
</dbReference>
<proteinExistence type="inferred from homology"/>
<dbReference type="AlphaFoldDB" id="A0A674E399"/>
<dbReference type="SUPFAM" id="SSF48350">
    <property type="entry name" value="GTPase activation domain, GAP"/>
    <property type="match status" value="1"/>
</dbReference>
<gene>
    <name evidence="7" type="primary">LOC115206379</name>
</gene>
<dbReference type="GeneTree" id="ENSGT00940000154313"/>
<dbReference type="Gene3D" id="2.30.30.40">
    <property type="entry name" value="SH3 Domains"/>
    <property type="match status" value="1"/>
</dbReference>
<dbReference type="PANTHER" id="PTHR15729:SF13">
    <property type="entry name" value="RHO GTPASE-ACTIVATING PROTEIN 32"/>
    <property type="match status" value="1"/>
</dbReference>
<dbReference type="InterPro" id="IPR000198">
    <property type="entry name" value="RhoGAP_dom"/>
</dbReference>
<dbReference type="GO" id="GO:0007264">
    <property type="term" value="P:small GTPase-mediated signal transduction"/>
    <property type="evidence" value="ECO:0007669"/>
    <property type="project" value="TreeGrafter"/>
</dbReference>
<feature type="domain" description="SH3" evidence="5">
    <location>
        <begin position="198"/>
        <end position="260"/>
    </location>
</feature>
<dbReference type="GO" id="GO:0005096">
    <property type="term" value="F:GTPase activator activity"/>
    <property type="evidence" value="ECO:0007669"/>
    <property type="project" value="UniProtKB-KW"/>
</dbReference>
<organism evidence="7 8">
    <name type="scientific">Salmo trutta</name>
    <name type="common">Brown trout</name>
    <dbReference type="NCBI Taxonomy" id="8032"/>
    <lineage>
        <taxon>Eukaryota</taxon>
        <taxon>Metazoa</taxon>
        <taxon>Chordata</taxon>
        <taxon>Craniata</taxon>
        <taxon>Vertebrata</taxon>
        <taxon>Euteleostomi</taxon>
        <taxon>Actinopterygii</taxon>
        <taxon>Neopterygii</taxon>
        <taxon>Teleostei</taxon>
        <taxon>Protacanthopterygii</taxon>
        <taxon>Salmoniformes</taxon>
        <taxon>Salmonidae</taxon>
        <taxon>Salmoninae</taxon>
        <taxon>Salmo</taxon>
    </lineage>
</organism>
<keyword evidence="2 4" id="KW-0728">SH3 domain</keyword>
<dbReference type="FunFam" id="2.30.30.40:FF:000030">
    <property type="entry name" value="rho GTPase-activating protein 32 isoform X2"/>
    <property type="match status" value="1"/>
</dbReference>
<dbReference type="GO" id="GO:0005794">
    <property type="term" value="C:Golgi apparatus"/>
    <property type="evidence" value="ECO:0007669"/>
    <property type="project" value="TreeGrafter"/>
</dbReference>
<dbReference type="Ensembl" id="ENSSTUT00000109973.1">
    <property type="protein sequence ID" value="ENSSTUP00000102555.1"/>
    <property type="gene ID" value="ENSSTUG00000045595.1"/>
</dbReference>
<keyword evidence="8" id="KW-1185">Reference proteome</keyword>
<evidence type="ECO:0000256" key="3">
    <source>
        <dbReference type="ARBA" id="ARBA00022468"/>
    </source>
</evidence>
<dbReference type="InterPro" id="IPR036028">
    <property type="entry name" value="SH3-like_dom_sf"/>
</dbReference>
<evidence type="ECO:0000256" key="4">
    <source>
        <dbReference type="PROSITE-ProRule" id="PRU00192"/>
    </source>
</evidence>
<dbReference type="SMART" id="SM00324">
    <property type="entry name" value="RhoGAP"/>
    <property type="match status" value="1"/>
</dbReference>
<dbReference type="GO" id="GO:0035091">
    <property type="term" value="F:phosphatidylinositol binding"/>
    <property type="evidence" value="ECO:0007669"/>
    <property type="project" value="InterPro"/>
</dbReference>
<dbReference type="GO" id="GO:0005654">
    <property type="term" value="C:nucleoplasm"/>
    <property type="evidence" value="ECO:0007669"/>
    <property type="project" value="TreeGrafter"/>
</dbReference>
<evidence type="ECO:0000313" key="8">
    <source>
        <dbReference type="Proteomes" id="UP000472277"/>
    </source>
</evidence>
<dbReference type="InterPro" id="IPR036871">
    <property type="entry name" value="PX_dom_sf"/>
</dbReference>
<sequence>MLLFLLLSSFFFLLFFFFSPLFLFLLSFSLRSSFSPLFLLSLRSFFPLTFPRGHFPRLAECAHFHYETVDFGTVQLSFAEEQTEGQKAGLDSKEPLFLVQICCQSRSWLVKRSYEDFRVLDKHLHLCIYDRRFSKLNELPRFDSLKDTEITKMLAAYLSHLSAIADNKINCGPVLTWMEIDNKGNRMLVAEESSINVPAIAAAHVIKRYIAQATDELTFEVGDIVSVIDMPPKEDTGWWRGKHGFQVGFFPCDCVELISDRIPTCVVFILTFMCYPLGFKCTSIVCFIYNPKTKCILIVCPSVCKKHGKLVTFLRSFMKSRPPPQKLRQRGILRERVFGCDLGEHLLNSEHDVPQVIKCCTEFIERHGVVDGMYRLSGISSNIQKLRHEFDSEEIPDLSRDVFKQDIHSIGSLCKLYFRELPNPLLTYQLYERFSEAVSAATDEERLVKIHNVIQQLPPPHYRTLEFLMRHLSQLATFSPITNMHTKNLAIVWAPNLLRSKQIESACFSGTAAFMEVRIQSVVVEFILNNTETLFSPKVNAHNQESSGTALPWLRQSLWGHYGNFKNISLSAPRYQYPIQAQVSAGVLSLH</sequence>
<dbReference type="Gene3D" id="1.10.555.10">
    <property type="entry name" value="Rho GTPase activation protein"/>
    <property type="match status" value="1"/>
</dbReference>
<reference evidence="7" key="2">
    <citation type="submission" date="2025-09" db="UniProtKB">
        <authorList>
            <consortium name="Ensembl"/>
        </authorList>
    </citation>
    <scope>IDENTIFICATION</scope>
</reference>
<dbReference type="CDD" id="cd04384">
    <property type="entry name" value="RhoGAP_CdGAP"/>
    <property type="match status" value="1"/>
</dbReference>
<dbReference type="GO" id="GO:0015629">
    <property type="term" value="C:actin cytoskeleton"/>
    <property type="evidence" value="ECO:0007669"/>
    <property type="project" value="TreeGrafter"/>
</dbReference>
<dbReference type="SUPFAM" id="SSF64268">
    <property type="entry name" value="PX domain"/>
    <property type="match status" value="1"/>
</dbReference>
<dbReference type="Gene3D" id="3.30.1520.10">
    <property type="entry name" value="Phox-like domain"/>
    <property type="match status" value="1"/>
</dbReference>
<dbReference type="Pfam" id="PF07653">
    <property type="entry name" value="SH3_2"/>
    <property type="match status" value="1"/>
</dbReference>
<evidence type="ECO:0000256" key="1">
    <source>
        <dbReference type="ARBA" id="ARBA00008795"/>
    </source>
</evidence>
<dbReference type="SMART" id="SM00326">
    <property type="entry name" value="SH3"/>
    <property type="match status" value="1"/>
</dbReference>
<accession>A0A674E399</accession>
<evidence type="ECO:0000256" key="2">
    <source>
        <dbReference type="ARBA" id="ARBA00022443"/>
    </source>
</evidence>
<dbReference type="PROSITE" id="PS50002">
    <property type="entry name" value="SH3"/>
    <property type="match status" value="1"/>
</dbReference>
<dbReference type="SUPFAM" id="SSF50044">
    <property type="entry name" value="SH3-domain"/>
    <property type="match status" value="1"/>
</dbReference>
<dbReference type="PROSITE" id="PS50238">
    <property type="entry name" value="RHOGAP"/>
    <property type="match status" value="1"/>
</dbReference>
<dbReference type="GO" id="GO:0001650">
    <property type="term" value="C:fibrillar center"/>
    <property type="evidence" value="ECO:0007669"/>
    <property type="project" value="TreeGrafter"/>
</dbReference>
<keyword evidence="3" id="KW-0343">GTPase activation</keyword>
<dbReference type="FunFam" id="1.10.555.10:FF:000002">
    <property type="entry name" value="rho GTPase-activating protein 32 isoform X1"/>
    <property type="match status" value="1"/>
</dbReference>
<dbReference type="Proteomes" id="UP000472277">
    <property type="component" value="Chromosome 13"/>
</dbReference>
<reference evidence="7" key="1">
    <citation type="submission" date="2025-08" db="UniProtKB">
        <authorList>
            <consortium name="Ensembl"/>
        </authorList>
    </citation>
    <scope>IDENTIFICATION</scope>
</reference>
<dbReference type="GO" id="GO:0005938">
    <property type="term" value="C:cell cortex"/>
    <property type="evidence" value="ECO:0007669"/>
    <property type="project" value="TreeGrafter"/>
</dbReference>
<evidence type="ECO:0000259" key="6">
    <source>
        <dbReference type="PROSITE" id="PS50238"/>
    </source>
</evidence>
<feature type="domain" description="Rho-GAP" evidence="6">
    <location>
        <begin position="340"/>
        <end position="535"/>
    </location>
</feature>
<evidence type="ECO:0000259" key="5">
    <source>
        <dbReference type="PROSITE" id="PS50002"/>
    </source>
</evidence>
<dbReference type="PANTHER" id="PTHR15729">
    <property type="entry name" value="CDC42 GTPASE-ACTIVATING PROTEIN"/>
    <property type="match status" value="1"/>
</dbReference>
<evidence type="ECO:0000313" key="7">
    <source>
        <dbReference type="Ensembl" id="ENSSTUP00000102555.1"/>
    </source>
</evidence>
<dbReference type="CDD" id="cd11835">
    <property type="entry name" value="SH3_ARHGAP32_33"/>
    <property type="match status" value="1"/>
</dbReference>
<comment type="similarity">
    <text evidence="1">Belongs to the PX domain-containing GAP family.</text>
</comment>
<name>A0A674E399_SALTR</name>
<dbReference type="InterPro" id="IPR008936">
    <property type="entry name" value="Rho_GTPase_activation_prot"/>
</dbReference>
<dbReference type="InterPro" id="IPR001452">
    <property type="entry name" value="SH3_domain"/>
</dbReference>
<dbReference type="InterPro" id="IPR051576">
    <property type="entry name" value="PX-Rho_GAP"/>
</dbReference>